<comment type="caution">
    <text evidence="2">The sequence shown here is derived from an EMBL/GenBank/DDBJ whole genome shotgun (WGS) entry which is preliminary data.</text>
</comment>
<evidence type="ECO:0000256" key="1">
    <source>
        <dbReference type="SAM" id="MobiDB-lite"/>
    </source>
</evidence>
<accession>A0A9R1VIT8</accession>
<evidence type="ECO:0000313" key="2">
    <source>
        <dbReference type="EMBL" id="KAJ0205590.1"/>
    </source>
</evidence>
<evidence type="ECO:0000313" key="3">
    <source>
        <dbReference type="Proteomes" id="UP000235145"/>
    </source>
</evidence>
<protein>
    <submittedName>
        <fullName evidence="2">Uncharacterized protein</fullName>
    </submittedName>
</protein>
<organism evidence="2 3">
    <name type="scientific">Lactuca sativa</name>
    <name type="common">Garden lettuce</name>
    <dbReference type="NCBI Taxonomy" id="4236"/>
    <lineage>
        <taxon>Eukaryota</taxon>
        <taxon>Viridiplantae</taxon>
        <taxon>Streptophyta</taxon>
        <taxon>Embryophyta</taxon>
        <taxon>Tracheophyta</taxon>
        <taxon>Spermatophyta</taxon>
        <taxon>Magnoliopsida</taxon>
        <taxon>eudicotyledons</taxon>
        <taxon>Gunneridae</taxon>
        <taxon>Pentapetalae</taxon>
        <taxon>asterids</taxon>
        <taxon>campanulids</taxon>
        <taxon>Asterales</taxon>
        <taxon>Asteraceae</taxon>
        <taxon>Cichorioideae</taxon>
        <taxon>Cichorieae</taxon>
        <taxon>Lactucinae</taxon>
        <taxon>Lactuca</taxon>
    </lineage>
</organism>
<feature type="region of interest" description="Disordered" evidence="1">
    <location>
        <begin position="1"/>
        <end position="65"/>
    </location>
</feature>
<sequence>MSEKDIENEAHKHYEAMRQMGMANHGITHSHPTSEEDNEESSGITKRSRQRPTGRDAAERKGKGKVSIEIVEERHVIRLSRDTEVMKKNSTWINNEKKQSLIES</sequence>
<proteinExistence type="predicted"/>
<dbReference type="Proteomes" id="UP000235145">
    <property type="component" value="Unassembled WGS sequence"/>
</dbReference>
<name>A0A9R1VIT8_LACSA</name>
<gene>
    <name evidence="2" type="ORF">LSAT_V11C500256520</name>
</gene>
<keyword evidence="3" id="KW-1185">Reference proteome</keyword>
<dbReference type="AlphaFoldDB" id="A0A9R1VIT8"/>
<dbReference type="EMBL" id="NBSK02000005">
    <property type="protein sequence ID" value="KAJ0205590.1"/>
    <property type="molecule type" value="Genomic_DNA"/>
</dbReference>
<reference evidence="2 3" key="1">
    <citation type="journal article" date="2017" name="Nat. Commun.">
        <title>Genome assembly with in vitro proximity ligation data and whole-genome triplication in lettuce.</title>
        <authorList>
            <person name="Reyes-Chin-Wo S."/>
            <person name="Wang Z."/>
            <person name="Yang X."/>
            <person name="Kozik A."/>
            <person name="Arikit S."/>
            <person name="Song C."/>
            <person name="Xia L."/>
            <person name="Froenicke L."/>
            <person name="Lavelle D.O."/>
            <person name="Truco M.J."/>
            <person name="Xia R."/>
            <person name="Zhu S."/>
            <person name="Xu C."/>
            <person name="Xu H."/>
            <person name="Xu X."/>
            <person name="Cox K."/>
            <person name="Korf I."/>
            <person name="Meyers B.C."/>
            <person name="Michelmore R.W."/>
        </authorList>
    </citation>
    <scope>NUCLEOTIDE SEQUENCE [LARGE SCALE GENOMIC DNA]</scope>
    <source>
        <strain evidence="3">cv. Salinas</strain>
        <tissue evidence="2">Seedlings</tissue>
    </source>
</reference>
<feature type="compositionally biased region" description="Basic and acidic residues" evidence="1">
    <location>
        <begin position="1"/>
        <end position="16"/>
    </location>
</feature>